<accession>A0A4Z0J8W4</accession>
<keyword evidence="1" id="KW-1133">Transmembrane helix</keyword>
<name>A0A4Z0J8W4_9LACO</name>
<comment type="caution">
    <text evidence="2">The sequence shown here is derived from an EMBL/GenBank/DDBJ whole genome shotgun (WGS) entry which is preliminary data.</text>
</comment>
<protein>
    <submittedName>
        <fullName evidence="2">Uncharacterized protein</fullName>
    </submittedName>
</protein>
<dbReference type="Proteomes" id="UP000297348">
    <property type="component" value="Unassembled WGS sequence"/>
</dbReference>
<keyword evidence="1" id="KW-0812">Transmembrane</keyword>
<evidence type="ECO:0000313" key="3">
    <source>
        <dbReference type="Proteomes" id="UP000297348"/>
    </source>
</evidence>
<reference evidence="2 3" key="1">
    <citation type="submission" date="2018-10" db="EMBL/GenBank/DDBJ databases">
        <title>Lactobacillus sp. R7 and Lactobacillus sp. R19 isolated from fermented mustard green product of Taiwan.</title>
        <authorList>
            <person name="Lin S.-T."/>
        </authorList>
    </citation>
    <scope>NUCLEOTIDE SEQUENCE [LARGE SCALE GENOMIC DNA]</scope>
    <source>
        <strain evidence="2 3">BCRC 81129</strain>
    </source>
</reference>
<feature type="transmembrane region" description="Helical" evidence="1">
    <location>
        <begin position="20"/>
        <end position="38"/>
    </location>
</feature>
<keyword evidence="3" id="KW-1185">Reference proteome</keyword>
<feature type="transmembrane region" description="Helical" evidence="1">
    <location>
        <begin position="45"/>
        <end position="65"/>
    </location>
</feature>
<dbReference type="RefSeq" id="WP_135367753.1">
    <property type="nucleotide sequence ID" value="NZ_RKLX01000007.1"/>
</dbReference>
<evidence type="ECO:0000256" key="1">
    <source>
        <dbReference type="SAM" id="Phobius"/>
    </source>
</evidence>
<evidence type="ECO:0000313" key="2">
    <source>
        <dbReference type="EMBL" id="TGD19077.1"/>
    </source>
</evidence>
<dbReference type="EMBL" id="RKLX01000007">
    <property type="protein sequence ID" value="TGD19077.1"/>
    <property type="molecule type" value="Genomic_DNA"/>
</dbReference>
<proteinExistence type="predicted"/>
<sequence>MQEAEQTEAFEEKHPMHAKLISLIVSLVFLSPLVLVLVKNNWGPMGIVPLAIIVLSILASIAGVWRISCQLVTVIREGGDSDFRER</sequence>
<organism evidence="2 3">
    <name type="scientific">Levilactobacillus suantsaiihabitans</name>
    <dbReference type="NCBI Taxonomy" id="2487722"/>
    <lineage>
        <taxon>Bacteria</taxon>
        <taxon>Bacillati</taxon>
        <taxon>Bacillota</taxon>
        <taxon>Bacilli</taxon>
        <taxon>Lactobacillales</taxon>
        <taxon>Lactobacillaceae</taxon>
        <taxon>Levilactobacillus</taxon>
    </lineage>
</organism>
<keyword evidence="1" id="KW-0472">Membrane</keyword>
<dbReference type="AlphaFoldDB" id="A0A4Z0J8W4"/>
<gene>
    <name evidence="2" type="ORF">EGT51_05505</name>
</gene>